<dbReference type="InterPro" id="IPR001628">
    <property type="entry name" value="Znf_hrmn_rcpt"/>
</dbReference>
<keyword evidence="4" id="KW-0863">Zinc-finger</keyword>
<dbReference type="InterPro" id="IPR013088">
    <property type="entry name" value="Znf_NHR/GATA"/>
</dbReference>
<name>A0A811KSI3_9BILA</name>
<keyword evidence="3" id="KW-0479">Metal-binding</keyword>
<keyword evidence="7" id="KW-0238">DNA-binding</keyword>
<feature type="domain" description="Nuclear receptor" evidence="11">
    <location>
        <begin position="20"/>
        <end position="95"/>
    </location>
</feature>
<dbReference type="Pfam" id="PF00104">
    <property type="entry name" value="Hormone_recep"/>
    <property type="match status" value="1"/>
</dbReference>
<dbReference type="InterPro" id="IPR000536">
    <property type="entry name" value="Nucl_hrmn_rcpt_lig-bd"/>
</dbReference>
<accession>A0A811KSI3</accession>
<dbReference type="PRINTS" id="PR00047">
    <property type="entry name" value="STROIDFINGER"/>
</dbReference>
<dbReference type="Gene3D" id="3.30.50.10">
    <property type="entry name" value="Erythroid Transcription Factor GATA-1, subunit A"/>
    <property type="match status" value="1"/>
</dbReference>
<dbReference type="GO" id="GO:0008270">
    <property type="term" value="F:zinc ion binding"/>
    <property type="evidence" value="ECO:0007669"/>
    <property type="project" value="UniProtKB-KW"/>
</dbReference>
<dbReference type="InterPro" id="IPR049636">
    <property type="entry name" value="HNF4-like_DBD"/>
</dbReference>
<evidence type="ECO:0000259" key="11">
    <source>
        <dbReference type="PROSITE" id="PS51030"/>
    </source>
</evidence>
<evidence type="ECO:0000256" key="5">
    <source>
        <dbReference type="ARBA" id="ARBA00022833"/>
    </source>
</evidence>
<evidence type="ECO:0000256" key="7">
    <source>
        <dbReference type="ARBA" id="ARBA00023125"/>
    </source>
</evidence>
<reference evidence="13" key="1">
    <citation type="submission" date="2020-09" db="EMBL/GenBank/DDBJ databases">
        <authorList>
            <person name="Kikuchi T."/>
        </authorList>
    </citation>
    <scope>NUCLEOTIDE SEQUENCE</scope>
    <source>
        <strain evidence="13">SH1</strain>
    </source>
</reference>
<evidence type="ECO:0000256" key="2">
    <source>
        <dbReference type="ARBA" id="ARBA00005993"/>
    </source>
</evidence>
<organism evidence="13 14">
    <name type="scientific">Bursaphelenchus okinawaensis</name>
    <dbReference type="NCBI Taxonomy" id="465554"/>
    <lineage>
        <taxon>Eukaryota</taxon>
        <taxon>Metazoa</taxon>
        <taxon>Ecdysozoa</taxon>
        <taxon>Nematoda</taxon>
        <taxon>Chromadorea</taxon>
        <taxon>Rhabditida</taxon>
        <taxon>Tylenchina</taxon>
        <taxon>Tylenchomorpha</taxon>
        <taxon>Aphelenchoidea</taxon>
        <taxon>Aphelenchoididae</taxon>
        <taxon>Bursaphelenchus</taxon>
    </lineage>
</organism>
<comment type="caution">
    <text evidence="13">The sequence shown here is derived from an EMBL/GenBank/DDBJ whole genome shotgun (WGS) entry which is preliminary data.</text>
</comment>
<keyword evidence="5" id="KW-0862">Zinc</keyword>
<dbReference type="Proteomes" id="UP000614601">
    <property type="component" value="Unassembled WGS sequence"/>
</dbReference>
<dbReference type="PROSITE" id="PS51030">
    <property type="entry name" value="NUCLEAR_REC_DBD_2"/>
    <property type="match status" value="1"/>
</dbReference>
<dbReference type="CDD" id="cd06960">
    <property type="entry name" value="NR_DBD_HNF4A"/>
    <property type="match status" value="1"/>
</dbReference>
<dbReference type="SUPFAM" id="SSF48508">
    <property type="entry name" value="Nuclear receptor ligand-binding domain"/>
    <property type="match status" value="1"/>
</dbReference>
<dbReference type="GO" id="GO:0005634">
    <property type="term" value="C:nucleus"/>
    <property type="evidence" value="ECO:0007669"/>
    <property type="project" value="UniProtKB-SubCell"/>
</dbReference>
<dbReference type="GO" id="GO:0000978">
    <property type="term" value="F:RNA polymerase II cis-regulatory region sequence-specific DNA binding"/>
    <property type="evidence" value="ECO:0007669"/>
    <property type="project" value="InterPro"/>
</dbReference>
<dbReference type="PROSITE" id="PS00031">
    <property type="entry name" value="NUCLEAR_REC_DBD_1"/>
    <property type="match status" value="1"/>
</dbReference>
<evidence type="ECO:0000313" key="14">
    <source>
        <dbReference type="Proteomes" id="UP000614601"/>
    </source>
</evidence>
<evidence type="ECO:0000256" key="4">
    <source>
        <dbReference type="ARBA" id="ARBA00022771"/>
    </source>
</evidence>
<dbReference type="SMART" id="SM00399">
    <property type="entry name" value="ZnF_C4"/>
    <property type="match status" value="1"/>
</dbReference>
<evidence type="ECO:0000256" key="8">
    <source>
        <dbReference type="ARBA" id="ARBA00023163"/>
    </source>
</evidence>
<protein>
    <recommendedName>
        <fullName evidence="15">Nuclear receptor domain-containing protein</fullName>
    </recommendedName>
</protein>
<evidence type="ECO:0000256" key="6">
    <source>
        <dbReference type="ARBA" id="ARBA00023015"/>
    </source>
</evidence>
<dbReference type="EMBL" id="CAJFCW020000004">
    <property type="protein sequence ID" value="CAG9109693.1"/>
    <property type="molecule type" value="Genomic_DNA"/>
</dbReference>
<dbReference type="Gene3D" id="1.10.565.10">
    <property type="entry name" value="Retinoid X Receptor"/>
    <property type="match status" value="1"/>
</dbReference>
<keyword evidence="14" id="KW-1185">Reference proteome</keyword>
<dbReference type="PROSITE" id="PS51843">
    <property type="entry name" value="NR_LBD"/>
    <property type="match status" value="1"/>
</dbReference>
<dbReference type="InterPro" id="IPR050274">
    <property type="entry name" value="Nuclear_hormone_rcpt_NR2"/>
</dbReference>
<evidence type="ECO:0000259" key="12">
    <source>
        <dbReference type="PROSITE" id="PS51843"/>
    </source>
</evidence>
<comment type="subcellular location">
    <subcellularLocation>
        <location evidence="1">Nucleus</location>
    </subcellularLocation>
</comment>
<gene>
    <name evidence="13" type="ORF">BOKJ2_LOCUS7446</name>
</gene>
<dbReference type="GO" id="GO:0003700">
    <property type="term" value="F:DNA-binding transcription factor activity"/>
    <property type="evidence" value="ECO:0007669"/>
    <property type="project" value="InterPro"/>
</dbReference>
<evidence type="ECO:0000256" key="10">
    <source>
        <dbReference type="ARBA" id="ARBA00023242"/>
    </source>
</evidence>
<dbReference type="Pfam" id="PF00105">
    <property type="entry name" value="zf-C4"/>
    <property type="match status" value="1"/>
</dbReference>
<evidence type="ECO:0000256" key="3">
    <source>
        <dbReference type="ARBA" id="ARBA00022723"/>
    </source>
</evidence>
<dbReference type="OrthoDB" id="10018779at2759"/>
<comment type="similarity">
    <text evidence="2">Belongs to the nuclear hormone receptor family.</text>
</comment>
<evidence type="ECO:0000256" key="9">
    <source>
        <dbReference type="ARBA" id="ARBA00023170"/>
    </source>
</evidence>
<keyword evidence="9" id="KW-0675">Receptor</keyword>
<dbReference type="EMBL" id="CAJFDH010000004">
    <property type="protein sequence ID" value="CAD5218236.1"/>
    <property type="molecule type" value="Genomic_DNA"/>
</dbReference>
<keyword evidence="6" id="KW-0805">Transcription regulation</keyword>
<dbReference type="PANTHER" id="PTHR24083">
    <property type="entry name" value="NUCLEAR HORMONE RECEPTOR"/>
    <property type="match status" value="1"/>
</dbReference>
<keyword evidence="8" id="KW-0804">Transcription</keyword>
<dbReference type="Proteomes" id="UP000783686">
    <property type="component" value="Unassembled WGS sequence"/>
</dbReference>
<sequence length="378" mass="43508">MSSTPSSVATCSTSNDDTSKLICKICGAASDGPHFGVPSCRACSAFFRRSIVEGRKYKCSHKNDCEVTSDVRNCCRCCRYAKCLQMGMKAHRVQKPRDLNRNITKTNSKSHASDSLILNHIMHPPKIADRLDIGYKRYVIAQEAIYSTMFVENVLKDRKEMIVIPIEKKLKMEMALVPSMYTFLRDYFCTYATIEKEQKLEVIKLFSHAFSFFQAMYLSTVFFSKKPDYIAYTRHDYVDNKKAKERFVNLKNPSEVEKIFEPLKKKAAKTISKAKRLQLNDQEFLCLVGIVLSNELTYRLQLPQAAEEKRRLMSELYESCKENSPTNAMKRFGQLLLLIRDNEEAGAIFKECVFHALLVNDVIRDSTSKFRELSELFV</sequence>
<dbReference type="SUPFAM" id="SSF57716">
    <property type="entry name" value="Glucocorticoid receptor-like (DNA-binding domain)"/>
    <property type="match status" value="1"/>
</dbReference>
<evidence type="ECO:0008006" key="15">
    <source>
        <dbReference type="Google" id="ProtNLM"/>
    </source>
</evidence>
<evidence type="ECO:0000256" key="1">
    <source>
        <dbReference type="ARBA" id="ARBA00004123"/>
    </source>
</evidence>
<feature type="domain" description="NR LBD" evidence="12">
    <location>
        <begin position="79"/>
        <end position="375"/>
    </location>
</feature>
<evidence type="ECO:0000313" key="13">
    <source>
        <dbReference type="EMBL" id="CAD5218236.1"/>
    </source>
</evidence>
<dbReference type="InterPro" id="IPR035500">
    <property type="entry name" value="NHR-like_dom_sf"/>
</dbReference>
<proteinExistence type="inferred from homology"/>
<dbReference type="AlphaFoldDB" id="A0A811KSI3"/>
<keyword evidence="10" id="KW-0539">Nucleus</keyword>